<dbReference type="Proteomes" id="UP000694723">
    <property type="component" value="Unplaced"/>
</dbReference>
<sequence>MAGREEIIGEKARRAEAQRDRHKPPIVSVDTRERSTSFSQHWITARQGRSRWPWHPGFLLEVHHLSLGDVGFQPLPRFKRTSHEPSPPSEQRHSFQAGHSKGLAVPSQEPGRGQSLGGKVQGVDKPGLLRSPFTARDFSYTSEHVTKPGKEFPGGLAVEDSAWSLLWPSPDGYLYEREAILEYILHQKKEIARQMKAYEKQRGARREEQKELQRAAAQDQVRGFLEKEAAIVSRPLNPFTPKAASGDSPDDAQPGPSAGPAGKDKDKALPSFWIPSLTPEAKATKLEKPSRVVTCPMSGKPLRMSDLTPVRFTPLDSSVDRVGLITRSERYVCAVTRDSLSNATPCAVLRPSGAVVTLECVEKLIRKDMVDPVNGEKLTDRDIIVLQRGGTGFAGSGVKLQAEKSRPVMQA</sequence>
<dbReference type="GO" id="GO:0005737">
    <property type="term" value="C:cytoplasm"/>
    <property type="evidence" value="ECO:0007669"/>
    <property type="project" value="UniProtKB-SubCell"/>
</dbReference>
<dbReference type="Ensembl" id="ENSSSCT00065085550.1">
    <property type="protein sequence ID" value="ENSSSCP00065037392.1"/>
    <property type="gene ID" value="ENSSSCG00065062351.1"/>
</dbReference>
<dbReference type="Proteomes" id="UP000694726">
    <property type="component" value="Unplaced"/>
</dbReference>
<organism evidence="11 12">
    <name type="scientific">Sus scrofa</name>
    <name type="common">Pig</name>
    <dbReference type="NCBI Taxonomy" id="9823"/>
    <lineage>
        <taxon>Eukaryota</taxon>
        <taxon>Metazoa</taxon>
        <taxon>Chordata</taxon>
        <taxon>Craniata</taxon>
        <taxon>Vertebrata</taxon>
        <taxon>Euteleostomi</taxon>
        <taxon>Mammalia</taxon>
        <taxon>Eutheria</taxon>
        <taxon>Laurasiatheria</taxon>
        <taxon>Artiodactyla</taxon>
        <taxon>Suina</taxon>
        <taxon>Suidae</taxon>
        <taxon>Sus</taxon>
    </lineage>
</organism>
<dbReference type="Proteomes" id="UP000694727">
    <property type="component" value="Unplaced"/>
</dbReference>
<protein>
    <recommendedName>
        <fullName evidence="4">Nitric oxide synthase-interacting protein</fullName>
    </recommendedName>
    <alternativeName>
        <fullName evidence="7">E3 ubiquitin-protein ligase NOSIP</fullName>
    </alternativeName>
    <alternativeName>
        <fullName evidence="8">RING-type E3 ubiquitin transferase NOSIP</fullName>
    </alternativeName>
</protein>
<evidence type="ECO:0000313" key="10">
    <source>
        <dbReference type="Ensembl" id="ENSSSCP00025048372.1"/>
    </source>
</evidence>
<feature type="region of interest" description="Disordered" evidence="9">
    <location>
        <begin position="76"/>
        <end position="129"/>
    </location>
</feature>
<dbReference type="Proteomes" id="UP000694722">
    <property type="component" value="Unplaced"/>
</dbReference>
<gene>
    <name evidence="10" type="primary">NOSIP</name>
</gene>
<comment type="subcellular location">
    <subcellularLocation>
        <location evidence="2">Cytoplasm</location>
    </subcellularLocation>
    <subcellularLocation>
        <location evidence="1">Nucleus</location>
    </subcellularLocation>
</comment>
<dbReference type="Ensembl" id="ENSSSCT00040020586.1">
    <property type="protein sequence ID" value="ENSSSCP00040008649.1"/>
    <property type="gene ID" value="ENSSSCG00040015241.1"/>
</dbReference>
<dbReference type="CDD" id="cd16662">
    <property type="entry name" value="RING-Ubox2_NOSIP"/>
    <property type="match status" value="1"/>
</dbReference>
<dbReference type="FunFam" id="3.30.40.10:FF:000251">
    <property type="entry name" value="Nitric oxide synthase-interacting protein"/>
    <property type="match status" value="1"/>
</dbReference>
<dbReference type="Ensembl" id="ENSSSCT00030000010.1">
    <property type="protein sequence ID" value="ENSSSCP00030000004.1"/>
    <property type="gene ID" value="ENSSSCG00030000009.1"/>
</dbReference>
<comment type="similarity">
    <text evidence="3">Belongs to the NOSIP family.</text>
</comment>
<dbReference type="PANTHER" id="PTHR13063">
    <property type="entry name" value="ENOS INTERACTING PROTEIN"/>
    <property type="match status" value="1"/>
</dbReference>
<dbReference type="Proteomes" id="UP000694570">
    <property type="component" value="Unplaced"/>
</dbReference>
<evidence type="ECO:0000256" key="4">
    <source>
        <dbReference type="ARBA" id="ARBA00016935"/>
    </source>
</evidence>
<evidence type="ECO:0000256" key="2">
    <source>
        <dbReference type="ARBA" id="ARBA00004496"/>
    </source>
</evidence>
<dbReference type="GO" id="GO:0061630">
    <property type="term" value="F:ubiquitin protein ligase activity"/>
    <property type="evidence" value="ECO:0007669"/>
    <property type="project" value="InterPro"/>
</dbReference>
<evidence type="ECO:0000256" key="3">
    <source>
        <dbReference type="ARBA" id="ARBA00008126"/>
    </source>
</evidence>
<evidence type="ECO:0000313" key="12">
    <source>
        <dbReference type="Proteomes" id="UP000694728"/>
    </source>
</evidence>
<keyword evidence="5" id="KW-0963">Cytoplasm</keyword>
<dbReference type="Ensembl" id="ENSSSCT00015103503.1">
    <property type="protein sequence ID" value="ENSSSCP00015043155.1"/>
    <property type="gene ID" value="ENSSSCG00015076608.1"/>
</dbReference>
<dbReference type="GO" id="GO:0005634">
    <property type="term" value="C:nucleus"/>
    <property type="evidence" value="ECO:0007669"/>
    <property type="project" value="UniProtKB-SubCell"/>
</dbReference>
<dbReference type="Ensembl" id="ENSSSCT00050065685.1">
    <property type="protein sequence ID" value="ENSSSCP00050028290.1"/>
    <property type="gene ID" value="ENSSSCG00050048208.1"/>
</dbReference>
<accession>A0A8D1HE57</accession>
<evidence type="ECO:0000256" key="1">
    <source>
        <dbReference type="ARBA" id="ARBA00004123"/>
    </source>
</evidence>
<evidence type="ECO:0000256" key="8">
    <source>
        <dbReference type="ARBA" id="ARBA00032934"/>
    </source>
</evidence>
<proteinExistence type="inferred from homology"/>
<evidence type="ECO:0000256" key="7">
    <source>
        <dbReference type="ARBA" id="ARBA00029661"/>
    </source>
</evidence>
<dbReference type="AlphaFoldDB" id="A0A8D1HE57"/>
<feature type="region of interest" description="Disordered" evidence="9">
    <location>
        <begin position="1"/>
        <end position="37"/>
    </location>
</feature>
<evidence type="ECO:0000256" key="5">
    <source>
        <dbReference type="ARBA" id="ARBA00022490"/>
    </source>
</evidence>
<name>A0A8D1HE57_PIG</name>
<dbReference type="Proteomes" id="UP000694571">
    <property type="component" value="Unplaced"/>
</dbReference>
<evidence type="ECO:0000256" key="6">
    <source>
        <dbReference type="ARBA" id="ARBA00023242"/>
    </source>
</evidence>
<dbReference type="Proteomes" id="UP000694725">
    <property type="component" value="Unplaced"/>
</dbReference>
<dbReference type="Proteomes" id="UP000694720">
    <property type="component" value="Unplaced"/>
</dbReference>
<dbReference type="Proteomes" id="UP000694724">
    <property type="component" value="Unplaced"/>
</dbReference>
<evidence type="ECO:0000256" key="9">
    <source>
        <dbReference type="SAM" id="MobiDB-lite"/>
    </source>
</evidence>
<dbReference type="Ensembl" id="ENSSSCT00055018714.1">
    <property type="protein sequence ID" value="ENSSSCP00055014748.1"/>
    <property type="gene ID" value="ENSSSCG00055009543.1"/>
</dbReference>
<dbReference type="Ensembl" id="ENSSSCT00045025923.1">
    <property type="protein sequence ID" value="ENSSSCP00045017886.1"/>
    <property type="gene ID" value="ENSSSCG00045015271.1"/>
</dbReference>
<evidence type="ECO:0000313" key="11">
    <source>
        <dbReference type="Ensembl" id="ENSSSCP00045017886.1"/>
    </source>
</evidence>
<keyword evidence="6" id="KW-0539">Nucleus</keyword>
<dbReference type="Ensembl" id="ENSSSCT00060108393.1">
    <property type="protein sequence ID" value="ENSSSCP00060048281.1"/>
    <property type="gene ID" value="ENSSSCG00060078474.1"/>
</dbReference>
<feature type="region of interest" description="Disordered" evidence="9">
    <location>
        <begin position="235"/>
        <end position="270"/>
    </location>
</feature>
<dbReference type="Proteomes" id="UP000694728">
    <property type="component" value="Unplaced"/>
</dbReference>
<dbReference type="Gene3D" id="3.30.40.10">
    <property type="entry name" value="Zinc/RING finger domain, C3HC4 (zinc finger)"/>
    <property type="match status" value="1"/>
</dbReference>
<dbReference type="InterPro" id="IPR013083">
    <property type="entry name" value="Znf_RING/FYVE/PHD"/>
</dbReference>
<feature type="compositionally biased region" description="Basic and acidic residues" evidence="9">
    <location>
        <begin position="1"/>
        <end position="19"/>
    </location>
</feature>
<dbReference type="Ensembl" id="ENSSSCT00035109860.1">
    <property type="protein sequence ID" value="ENSSSCP00035047762.1"/>
    <property type="gene ID" value="ENSSSCG00035080257.1"/>
</dbReference>
<dbReference type="Ensembl" id="ENSSSCT00025107324.1">
    <property type="protein sequence ID" value="ENSSSCP00025048372.1"/>
    <property type="gene ID" value="ENSSSCG00025077260.1"/>
</dbReference>
<dbReference type="PANTHER" id="PTHR13063:SF10">
    <property type="entry name" value="NITRIC OXIDE SYNTHASE-INTERACTING PROTEIN"/>
    <property type="match status" value="1"/>
</dbReference>
<reference evidence="11" key="1">
    <citation type="submission" date="2025-05" db="UniProtKB">
        <authorList>
            <consortium name="Ensembl"/>
        </authorList>
    </citation>
    <scope>IDENTIFICATION</scope>
</reference>
<dbReference type="SUPFAM" id="SSF57850">
    <property type="entry name" value="RING/U-box"/>
    <property type="match status" value="1"/>
</dbReference>
<dbReference type="InterPro" id="IPR016818">
    <property type="entry name" value="NOSIP"/>
</dbReference>